<evidence type="ECO:0000313" key="1">
    <source>
        <dbReference type="EMBL" id="APA13273.1"/>
    </source>
</evidence>
<dbReference type="VEuPathDB" id="FungiDB:sscle_10g080430"/>
<accession>A0A1D9QF83</accession>
<gene>
    <name evidence="1" type="ORF">sscle_10g080430</name>
</gene>
<dbReference type="EMBL" id="CP017823">
    <property type="protein sequence ID" value="APA13273.1"/>
    <property type="molecule type" value="Genomic_DNA"/>
</dbReference>
<reference evidence="2" key="1">
    <citation type="journal article" date="2017" name="Genome Biol. Evol.">
        <title>The complete genome sequence of the phytopathogenic fungus Sclerotinia sclerotiorum reveals insights into the genome architecture of broad host range pathogens.</title>
        <authorList>
            <person name="Derbyshire M."/>
            <person name="Denton-Giles M."/>
            <person name="Hegedus D."/>
            <person name="Seifbarghy S."/>
            <person name="Rollins J."/>
            <person name="van Kan J."/>
            <person name="Seidl M.F."/>
            <person name="Faino L."/>
            <person name="Mbengue M."/>
            <person name="Navaud O."/>
            <person name="Raffaele S."/>
            <person name="Hammond-Kosack K."/>
            <person name="Heard S."/>
            <person name="Oliver R."/>
        </authorList>
    </citation>
    <scope>NUCLEOTIDE SEQUENCE [LARGE SCALE GENOMIC DNA]</scope>
    <source>
        <strain evidence="2">ATCC 18683 / 1980 / Ss-1</strain>
    </source>
</reference>
<proteinExistence type="predicted"/>
<evidence type="ECO:0000313" key="2">
    <source>
        <dbReference type="Proteomes" id="UP000177798"/>
    </source>
</evidence>
<name>A0A1D9QF83_SCLS1</name>
<dbReference type="OrthoDB" id="10463580at2759"/>
<dbReference type="KEGG" id="ssl:SS1G_13830"/>
<sequence>MVNSQSTAQYRNLPVKVDHMAPPNQNLRSMVSGHETILFHLIHNYMNSEDFLAKTPFATNREYTPELFKHLQENFPAYDDTDVEVALVTHILVEDEKNGDGAEFLKLYSLCARMQDVHHLDYLEDDKFIRAMKVFRPGGYEIRDEDTFECLLDQASSFSRSVPKGPGTISDLIRRPAASIVLMREMKRIINVNSGQPDEFRLADFMHFNHEEAVFEGCSDLLDACIYFNREFESWITTAEYEQYCTPLIYKTLEMKFTNMDPDRLSQIIDKKLKVIDSSWDEATKLGMIEKNVRVLNQILDLNMHQDSMRQALTTLSIAYQWPKQRAALFLAECSPWDLCYELGGIETDDGSSVLRFLKKEDFVMDTSGR</sequence>
<dbReference type="AlphaFoldDB" id="A0A1D9QF83"/>
<protein>
    <submittedName>
        <fullName evidence="1">Uncharacterized protein</fullName>
    </submittedName>
</protein>
<dbReference type="Proteomes" id="UP000177798">
    <property type="component" value="Chromosome 10"/>
</dbReference>
<dbReference type="RefSeq" id="XP_001585261.1">
    <property type="nucleotide sequence ID" value="XM_001585211.1"/>
</dbReference>
<organism evidence="1 2">
    <name type="scientific">Sclerotinia sclerotiorum (strain ATCC 18683 / 1980 / Ss-1)</name>
    <name type="common">White mold</name>
    <name type="synonym">Whetzelinia sclerotiorum</name>
    <dbReference type="NCBI Taxonomy" id="665079"/>
    <lineage>
        <taxon>Eukaryota</taxon>
        <taxon>Fungi</taxon>
        <taxon>Dikarya</taxon>
        <taxon>Ascomycota</taxon>
        <taxon>Pezizomycotina</taxon>
        <taxon>Leotiomycetes</taxon>
        <taxon>Helotiales</taxon>
        <taxon>Sclerotiniaceae</taxon>
        <taxon>Sclerotinia</taxon>
    </lineage>
</organism>